<dbReference type="PRINTS" id="PR00133">
    <property type="entry name" value="GLHYDRLASE3"/>
</dbReference>
<dbReference type="Gene3D" id="3.20.20.300">
    <property type="entry name" value="Glycoside hydrolase, family 3, N-terminal domain"/>
    <property type="match status" value="1"/>
</dbReference>
<dbReference type="Pfam" id="PF00933">
    <property type="entry name" value="Glyco_hydro_3"/>
    <property type="match status" value="1"/>
</dbReference>
<dbReference type="InterPro" id="IPR026891">
    <property type="entry name" value="Fn3-like"/>
</dbReference>
<name>A0A8H3WF78_9PEZI</name>
<dbReference type="PANTHER" id="PTHR42715">
    <property type="entry name" value="BETA-GLUCOSIDASE"/>
    <property type="match status" value="1"/>
</dbReference>
<feature type="transmembrane region" description="Helical" evidence="11">
    <location>
        <begin position="891"/>
        <end position="913"/>
    </location>
</feature>
<gene>
    <name evidence="13" type="ORF">GQ607_008090</name>
</gene>
<evidence type="ECO:0000256" key="8">
    <source>
        <dbReference type="ARBA" id="ARBA00023295"/>
    </source>
</evidence>
<dbReference type="SUPFAM" id="SSF52279">
    <property type="entry name" value="Beta-D-glucan exohydrolase, C-terminal domain"/>
    <property type="match status" value="1"/>
</dbReference>
<keyword evidence="5 10" id="KW-0378">Hydrolase</keyword>
<evidence type="ECO:0000313" key="14">
    <source>
        <dbReference type="Proteomes" id="UP000434172"/>
    </source>
</evidence>
<evidence type="ECO:0000256" key="4">
    <source>
        <dbReference type="ARBA" id="ARBA00012744"/>
    </source>
</evidence>
<keyword evidence="8 10" id="KW-0326">Glycosidase</keyword>
<keyword evidence="11" id="KW-0472">Membrane</keyword>
<dbReference type="PROSITE" id="PS51820">
    <property type="entry name" value="PA14"/>
    <property type="match status" value="1"/>
</dbReference>
<dbReference type="Gene3D" id="2.60.120.260">
    <property type="entry name" value="Galactose-binding domain-like"/>
    <property type="match status" value="1"/>
</dbReference>
<dbReference type="GO" id="GO:0008422">
    <property type="term" value="F:beta-glucosidase activity"/>
    <property type="evidence" value="ECO:0007669"/>
    <property type="project" value="UniProtKB-EC"/>
</dbReference>
<keyword evidence="11" id="KW-1133">Transmembrane helix</keyword>
<dbReference type="InterPro" id="IPR017853">
    <property type="entry name" value="GH"/>
</dbReference>
<dbReference type="EC" id="3.2.1.21" evidence="4 10"/>
<dbReference type="InterPro" id="IPR036881">
    <property type="entry name" value="Glyco_hydro_3_C_sf"/>
</dbReference>
<evidence type="ECO:0000256" key="9">
    <source>
        <dbReference type="ARBA" id="ARBA00023326"/>
    </source>
</evidence>
<dbReference type="Gene3D" id="3.40.50.1700">
    <property type="entry name" value="Glycoside hydrolase family 3 C-terminal domain"/>
    <property type="match status" value="1"/>
</dbReference>
<dbReference type="InterPro" id="IPR050288">
    <property type="entry name" value="Cellulose_deg_GH3"/>
</dbReference>
<feature type="domain" description="PA14" evidence="12">
    <location>
        <begin position="406"/>
        <end position="559"/>
    </location>
</feature>
<accession>A0A8H3WF78</accession>
<evidence type="ECO:0000256" key="5">
    <source>
        <dbReference type="ARBA" id="ARBA00022801"/>
    </source>
</evidence>
<dbReference type="Gene3D" id="2.60.40.10">
    <property type="entry name" value="Immunoglobulins"/>
    <property type="match status" value="1"/>
</dbReference>
<keyword evidence="11" id="KW-0812">Transmembrane</keyword>
<comment type="similarity">
    <text evidence="3 10">Belongs to the glycosyl hydrolase 3 family.</text>
</comment>
<evidence type="ECO:0000256" key="3">
    <source>
        <dbReference type="ARBA" id="ARBA00005336"/>
    </source>
</evidence>
<comment type="caution">
    <text evidence="13">The sequence shown here is derived from an EMBL/GenBank/DDBJ whole genome shotgun (WGS) entry which is preliminary data.</text>
</comment>
<dbReference type="InterPro" id="IPR021514">
    <property type="entry name" value="DUF3176"/>
</dbReference>
<organism evidence="13 14">
    <name type="scientific">Colletotrichum asianum</name>
    <dbReference type="NCBI Taxonomy" id="702518"/>
    <lineage>
        <taxon>Eukaryota</taxon>
        <taxon>Fungi</taxon>
        <taxon>Dikarya</taxon>
        <taxon>Ascomycota</taxon>
        <taxon>Pezizomycotina</taxon>
        <taxon>Sordariomycetes</taxon>
        <taxon>Hypocreomycetidae</taxon>
        <taxon>Glomerellales</taxon>
        <taxon>Glomerellaceae</taxon>
        <taxon>Colletotrichum</taxon>
        <taxon>Colletotrichum gloeosporioides species complex</taxon>
    </lineage>
</organism>
<evidence type="ECO:0000256" key="2">
    <source>
        <dbReference type="ARBA" id="ARBA00004987"/>
    </source>
</evidence>
<dbReference type="InterPro" id="IPR019800">
    <property type="entry name" value="Glyco_hydro_3_AS"/>
</dbReference>
<keyword evidence="6" id="KW-0325">Glycoprotein</keyword>
<dbReference type="InterPro" id="IPR036962">
    <property type="entry name" value="Glyco_hydro_3_N_sf"/>
</dbReference>
<dbReference type="InterPro" id="IPR037524">
    <property type="entry name" value="PA14/GLEYA"/>
</dbReference>
<dbReference type="Proteomes" id="UP000434172">
    <property type="component" value="Unassembled WGS sequence"/>
</dbReference>
<dbReference type="PROSITE" id="PS00775">
    <property type="entry name" value="GLYCOSYL_HYDROL_F3"/>
    <property type="match status" value="1"/>
</dbReference>
<dbReference type="InterPro" id="IPR013783">
    <property type="entry name" value="Ig-like_fold"/>
</dbReference>
<dbReference type="GO" id="GO:0030245">
    <property type="term" value="P:cellulose catabolic process"/>
    <property type="evidence" value="ECO:0007669"/>
    <property type="project" value="UniProtKB-UniPathway"/>
</dbReference>
<dbReference type="InterPro" id="IPR001764">
    <property type="entry name" value="Glyco_hydro_3_N"/>
</dbReference>
<dbReference type="UniPathway" id="UPA00696"/>
<comment type="catalytic activity">
    <reaction evidence="1 10">
        <text>Hydrolysis of terminal, non-reducing beta-D-glucosyl residues with release of beta-D-glucose.</text>
        <dbReference type="EC" id="3.2.1.21"/>
    </reaction>
</comment>
<comment type="pathway">
    <text evidence="2 10">Glycan metabolism; cellulose degradation.</text>
</comment>
<evidence type="ECO:0000256" key="7">
    <source>
        <dbReference type="ARBA" id="ARBA00023277"/>
    </source>
</evidence>
<evidence type="ECO:0000256" key="11">
    <source>
        <dbReference type="SAM" id="Phobius"/>
    </source>
</evidence>
<evidence type="ECO:0000259" key="12">
    <source>
        <dbReference type="PROSITE" id="PS51820"/>
    </source>
</evidence>
<dbReference type="SMART" id="SM01217">
    <property type="entry name" value="Fn3_like"/>
    <property type="match status" value="1"/>
</dbReference>
<evidence type="ECO:0000256" key="1">
    <source>
        <dbReference type="ARBA" id="ARBA00000448"/>
    </source>
</evidence>
<keyword evidence="14" id="KW-1185">Reference proteome</keyword>
<dbReference type="InterPro" id="IPR002772">
    <property type="entry name" value="Glyco_hydro_3_C"/>
</dbReference>
<feature type="transmembrane region" description="Helical" evidence="11">
    <location>
        <begin position="857"/>
        <end position="879"/>
    </location>
</feature>
<keyword evidence="7 10" id="KW-0119">Carbohydrate metabolism</keyword>
<reference evidence="13 14" key="1">
    <citation type="submission" date="2019-12" db="EMBL/GenBank/DDBJ databases">
        <title>A genome sequence resource for the geographically widespread anthracnose pathogen Colletotrichum asianum.</title>
        <authorList>
            <person name="Meng Y."/>
        </authorList>
    </citation>
    <scope>NUCLEOTIDE SEQUENCE [LARGE SCALE GENOMIC DNA]</scope>
    <source>
        <strain evidence="13 14">ICMP 18580</strain>
    </source>
</reference>
<protein>
    <recommendedName>
        <fullName evidence="4 10">beta-glucosidase</fullName>
        <ecNumber evidence="4 10">3.2.1.21</ecNumber>
    </recommendedName>
</protein>
<dbReference type="Pfam" id="PF11374">
    <property type="entry name" value="DUF3176"/>
    <property type="match status" value="1"/>
</dbReference>
<sequence>MAEKTDIEAILKSLTLEEKIRLLAGRNFVETGDVPSKVPAIKTTDGPNGTRGAAIDGSTKAACFPAACSIAATFDRRLARAVGAALAQESRAKGARCLLAPTVCIHRHPLGGRNFESYSEDPFLAGKLAAEMISGCQGLGVSATIKHFVANEQETARTTVDETISERALREIYLRPFEIAVKEARPWAVMSAYNLVNGVHCDSSEWLLKEVLRGEWGWKGLVMSDWGGTNSVAEGIKAGLDIEMPGPPRIRKPAAVLAAVDKGELTEDVIDERMRTILEWTEQLNGFRDPTITVEKAIDRPEHRALIRDAGARGIVLLKNEGGILPLTKEKVRGKKVALIGYAKDGLAHGGGSASVNAHYRLPPWDALHAALGEDVEFSYAKGAHKERLLPPISADGRVGKIVGLDGQPGFSRLFYDFHGQAGDEPVSVLHSYPNSAYSPLGSQESMWKTLDIVGDFTPAESGTHYIACSGIGPTQVFVDDEVVFEQTGNCADPMGALFLAANEPEIKHAFEAGRTYRLRIHSKPPTKIGLEILEGRTGVRMGFALESDHDADLQGEAAKVAAAADLAIVFTGHDPQWETEGRDQESFHLPCDQDGLIEVVAKANKNTIVVNSTGVAVAMPWLSNISALAQSWFPGQECGNAIADVLTGTVNPEGKLPVSFPVRVEDAPAHGNFPGERVDGQLRVTYEEGVFVGYRHYDRVERSKVNFPFGFGLSYTNFEYVNFAVAKKSGDEFEVKVDVTNTGKLEGGAVVQVYAGKAAPSPDTPVKVLVAFDKVRLAPGETTSVQLSVAAKDFASFDEARREWVVEAGEYNFTLGESAAEAISVVARFHEQTSTYHSHDLHNVSRMLNALRWSVWVQQIWALVGAIAALITMVTLLGRFNNRPIFSEMGVTLNTIISILSVTIKAAVAFILSERIAQWKWILYAREDRLMIDFDRLDGAARGPLGSFRVLLRTKGASVAQFGAVLTLVAVALDPFAQQLLRLREAIAYEKSNNDSSALILQTEEYSLGIAHTERSGLLNFTIDMERKTSTKEEFIFWNITTSIPPSMEGAIMSGFYKSTEELQGKTLFRCSSGNCTFEPLVTLGVCHRCKDLTSNITGMPGDYDELLNPIKPYRVASSPGVLVGGMFATGFSLPNGHYIANTDGCHPYHRIKCSSDSYVTTSFGTGNPNKTVAMKDIDTLLWSMSIIYPDLKALSSSGALKTSAKWPEDLKPPEVTWPNVSLKALECGIYYCVKNITSKVENGRLEEIVAEIVNAKRSGDSWDLPSHSDMDFNEVGVFKYDQVSPEYRAPPDEVRSLEFHKLRRTRTSRNWVKIQSESVKSISAYIQTLFRWEPWFNDTKVRAQLSRLDGMKDAVGFNGASFGPVTSLFAAAQPPALNRLVSLSRSDFAAISAVFESLAMSMTNEIRRTHEDADVARNGMDTMTYEGLVVSTVVLYEVKWQWIALHVTVLTLACTLMLITMINTGSNTDVPLWKSSSLAALRRGHDIGGLLNDSGKFVADIEDAARKIYMSGRRIDVEETKHSGK</sequence>
<evidence type="ECO:0000256" key="10">
    <source>
        <dbReference type="RuleBase" id="RU361161"/>
    </source>
</evidence>
<dbReference type="Pfam" id="PF14310">
    <property type="entry name" value="Fn3-like"/>
    <property type="match status" value="1"/>
</dbReference>
<proteinExistence type="inferred from homology"/>
<keyword evidence="9 10" id="KW-0624">Polysaccharide degradation</keyword>
<feature type="non-terminal residue" evidence="13">
    <location>
        <position position="1"/>
    </location>
</feature>
<dbReference type="Pfam" id="PF01915">
    <property type="entry name" value="Glyco_hydro_3_C"/>
    <property type="match status" value="1"/>
</dbReference>
<dbReference type="OrthoDB" id="47059at2759"/>
<evidence type="ECO:0000256" key="6">
    <source>
        <dbReference type="ARBA" id="ARBA00023180"/>
    </source>
</evidence>
<dbReference type="SUPFAM" id="SSF51445">
    <property type="entry name" value="(Trans)glycosidases"/>
    <property type="match status" value="1"/>
</dbReference>
<dbReference type="EMBL" id="WOWK01000042">
    <property type="protein sequence ID" value="KAF0324651.1"/>
    <property type="molecule type" value="Genomic_DNA"/>
</dbReference>
<evidence type="ECO:0000313" key="13">
    <source>
        <dbReference type="EMBL" id="KAF0324651.1"/>
    </source>
</evidence>
<dbReference type="PANTHER" id="PTHR42715:SF3">
    <property type="entry name" value="BETA-GLUCOSIDASE B-RELATED"/>
    <property type="match status" value="1"/>
</dbReference>